<gene>
    <name evidence="1" type="ORF">LEP1GSC036_4055</name>
</gene>
<name>A0A828Z8A7_9LEPT</name>
<reference evidence="1 2" key="1">
    <citation type="submission" date="2012-10" db="EMBL/GenBank/DDBJ databases">
        <authorList>
            <person name="Harkins D.M."/>
            <person name="Durkin A.S."/>
            <person name="Brinkac L.M."/>
            <person name="Haft D.H."/>
            <person name="Selengut J.D."/>
            <person name="Sanka R."/>
            <person name="DePew J."/>
            <person name="Purushe J."/>
            <person name="Whelen A.C."/>
            <person name="Vinetz J.M."/>
            <person name="Sutton G.G."/>
            <person name="Nierman W.C."/>
            <person name="Fouts D.E."/>
        </authorList>
    </citation>
    <scope>NUCLEOTIDE SEQUENCE [LARGE SCALE GENOMIC DNA]</scope>
    <source>
        <strain evidence="1 2">2006001853</strain>
    </source>
</reference>
<dbReference type="AlphaFoldDB" id="A0A828Z8A7"/>
<dbReference type="EMBL" id="AFLV02000010">
    <property type="protein sequence ID" value="EKR65894.1"/>
    <property type="molecule type" value="Genomic_DNA"/>
</dbReference>
<dbReference type="Proteomes" id="UP000001338">
    <property type="component" value="Unassembled WGS sequence"/>
</dbReference>
<evidence type="ECO:0000313" key="2">
    <source>
        <dbReference type="Proteomes" id="UP000001338"/>
    </source>
</evidence>
<evidence type="ECO:0000313" key="1">
    <source>
        <dbReference type="EMBL" id="EKR65894.1"/>
    </source>
</evidence>
<accession>A0A828Z8A7</accession>
<organism evidence="1 2">
    <name type="scientific">Leptospira weilii str. 2006001853</name>
    <dbReference type="NCBI Taxonomy" id="1001589"/>
    <lineage>
        <taxon>Bacteria</taxon>
        <taxon>Pseudomonadati</taxon>
        <taxon>Spirochaetota</taxon>
        <taxon>Spirochaetia</taxon>
        <taxon>Leptospirales</taxon>
        <taxon>Leptospiraceae</taxon>
        <taxon>Leptospira</taxon>
    </lineage>
</organism>
<protein>
    <submittedName>
        <fullName evidence="1">Uncharacterized protein</fullName>
    </submittedName>
</protein>
<comment type="caution">
    <text evidence="1">The sequence shown here is derived from an EMBL/GenBank/DDBJ whole genome shotgun (WGS) entry which is preliminary data.</text>
</comment>
<sequence length="67" mass="7609">MWGIFIAVNSPLMGLRNYGDALDFCIFLIVCRLPFYERGLNSISYRDAGALVGFRMLLNIDLDFSNV</sequence>
<proteinExistence type="predicted"/>